<reference evidence="3" key="1">
    <citation type="journal article" date="2018" name="Nat. Microbiol.">
        <title>Leveraging single-cell genomics to expand the fungal tree of life.</title>
        <authorList>
            <person name="Ahrendt S.R."/>
            <person name="Quandt C.A."/>
            <person name="Ciobanu D."/>
            <person name="Clum A."/>
            <person name="Salamov A."/>
            <person name="Andreopoulos B."/>
            <person name="Cheng J.F."/>
            <person name="Woyke T."/>
            <person name="Pelin A."/>
            <person name="Henrissat B."/>
            <person name="Reynolds N.K."/>
            <person name="Benny G.L."/>
            <person name="Smith M.E."/>
            <person name="James T.Y."/>
            <person name="Grigoriev I.V."/>
        </authorList>
    </citation>
    <scope>NUCLEOTIDE SEQUENCE [LARGE SCALE GENOMIC DNA]</scope>
</reference>
<proteinExistence type="predicted"/>
<evidence type="ECO:0000313" key="2">
    <source>
        <dbReference type="EMBL" id="RKO90247.1"/>
    </source>
</evidence>
<accession>A0A4V1IRJ2</accession>
<name>A0A4V1IRJ2_9FUNG</name>
<feature type="region of interest" description="Disordered" evidence="1">
    <location>
        <begin position="228"/>
        <end position="250"/>
    </location>
</feature>
<dbReference type="AlphaFoldDB" id="A0A4V1IRJ2"/>
<keyword evidence="3" id="KW-1185">Reference proteome</keyword>
<protein>
    <submittedName>
        <fullName evidence="2">Uncharacterized protein</fullName>
    </submittedName>
</protein>
<dbReference type="Proteomes" id="UP000269721">
    <property type="component" value="Unassembled WGS sequence"/>
</dbReference>
<gene>
    <name evidence="2" type="ORF">BDK51DRAFT_46718</name>
</gene>
<evidence type="ECO:0000313" key="3">
    <source>
        <dbReference type="Proteomes" id="UP000269721"/>
    </source>
</evidence>
<evidence type="ECO:0000256" key="1">
    <source>
        <dbReference type="SAM" id="MobiDB-lite"/>
    </source>
</evidence>
<organism evidence="2 3">
    <name type="scientific">Blyttiomyces helicus</name>
    <dbReference type="NCBI Taxonomy" id="388810"/>
    <lineage>
        <taxon>Eukaryota</taxon>
        <taxon>Fungi</taxon>
        <taxon>Fungi incertae sedis</taxon>
        <taxon>Chytridiomycota</taxon>
        <taxon>Chytridiomycota incertae sedis</taxon>
        <taxon>Chytridiomycetes</taxon>
        <taxon>Chytridiomycetes incertae sedis</taxon>
        <taxon>Blyttiomyces</taxon>
    </lineage>
</organism>
<dbReference type="EMBL" id="KZ995648">
    <property type="protein sequence ID" value="RKO90247.1"/>
    <property type="molecule type" value="Genomic_DNA"/>
</dbReference>
<sequence>MPERATARVGDDADASNNFRKEEDLTMRPIAVLLPEDPPGSIAARVEIATSSDTADASLLDVITDVVGQSVAVLGKTNSNVSETAGLVLSVTPAAVPGPAHEIGRTCILDGYDVTGSVSIQPNGACDGVARHAGGRSTGDFEDAQDGNEGMRAAELTREAYDETDMPIEASLSVNLKGLSAGEADGKEPGDRGGELVLRGPDAVDGLIAGEDIAVVSGTVAPSLLLAREPSPNPATPSASTIETSPPSTRMPAPQLILHATRPIWKKGLPLLKEYVRIDGL</sequence>